<protein>
    <submittedName>
        <fullName evidence="1">Uncharacterized protein</fullName>
    </submittedName>
</protein>
<dbReference type="EMBL" id="JAVIGA010000008">
    <property type="protein sequence ID" value="MDQ9126747.1"/>
    <property type="molecule type" value="Genomic_DNA"/>
</dbReference>
<evidence type="ECO:0000313" key="1">
    <source>
        <dbReference type="EMBL" id="MDQ9126747.1"/>
    </source>
</evidence>
<name>A0AAJ1YBP9_SERFO</name>
<dbReference type="RefSeq" id="WP_309047266.1">
    <property type="nucleotide sequence ID" value="NZ_JAVIGA010000008.1"/>
</dbReference>
<dbReference type="AlphaFoldDB" id="A0AAJ1YBP9"/>
<dbReference type="Proteomes" id="UP001224622">
    <property type="component" value="Unassembled WGS sequence"/>
</dbReference>
<accession>A0AAJ1YBP9</accession>
<proteinExistence type="predicted"/>
<sequence>MVFNDPLEHQKVSDEFVRQAAINEVVSDESPLSLLEIAEHRKHLRNSETLTGSFDEMPVGKRWHLIRVTCSATAG</sequence>
<evidence type="ECO:0000313" key="2">
    <source>
        <dbReference type="Proteomes" id="UP001224622"/>
    </source>
</evidence>
<organism evidence="1 2">
    <name type="scientific">Serratia fonticola</name>
    <dbReference type="NCBI Taxonomy" id="47917"/>
    <lineage>
        <taxon>Bacteria</taxon>
        <taxon>Pseudomonadati</taxon>
        <taxon>Pseudomonadota</taxon>
        <taxon>Gammaproteobacteria</taxon>
        <taxon>Enterobacterales</taxon>
        <taxon>Yersiniaceae</taxon>
        <taxon>Serratia</taxon>
    </lineage>
</organism>
<gene>
    <name evidence="1" type="ORF">RDT67_09925</name>
</gene>
<reference evidence="1" key="1">
    <citation type="submission" date="2023-08" db="EMBL/GenBank/DDBJ databases">
        <title>The Comparative Genomic Analysis of Yersiniaceae from Polar Regions.</title>
        <authorList>
            <person name="Goncharov A."/>
            <person name="Aslanov B."/>
            <person name="Kolodzhieva V."/>
            <person name="Azarov D."/>
            <person name="Mochov A."/>
            <person name="Lebedeva E."/>
        </authorList>
    </citation>
    <scope>NUCLEOTIDE SEQUENCE</scope>
    <source>
        <strain evidence="1">Vf</strain>
    </source>
</reference>
<comment type="caution">
    <text evidence="1">The sequence shown here is derived from an EMBL/GenBank/DDBJ whole genome shotgun (WGS) entry which is preliminary data.</text>
</comment>